<comment type="subcellular location">
    <subcellularLocation>
        <location evidence="1">Cell membrane</location>
        <topology evidence="1">Single-pass membrane protein</topology>
    </subcellularLocation>
</comment>
<dbReference type="PANTHER" id="PTHR33885">
    <property type="entry name" value="PHAGE SHOCK PROTEIN C"/>
    <property type="match status" value="1"/>
</dbReference>
<feature type="domain" description="Phage shock protein PspC N-terminal" evidence="7">
    <location>
        <begin position="19"/>
        <end position="75"/>
    </location>
</feature>
<proteinExistence type="predicted"/>
<evidence type="ECO:0000256" key="5">
    <source>
        <dbReference type="ARBA" id="ARBA00023136"/>
    </source>
</evidence>
<dbReference type="GO" id="GO:0005886">
    <property type="term" value="C:plasma membrane"/>
    <property type="evidence" value="ECO:0007669"/>
    <property type="project" value="UniProtKB-SubCell"/>
</dbReference>
<dbReference type="PATRIC" id="fig|862967.3.peg.1179"/>
<protein>
    <recommendedName>
        <fullName evidence="7">Phage shock protein PspC N-terminal domain-containing protein</fullName>
    </recommendedName>
</protein>
<organism evidence="8 9">
    <name type="scientific">Streptococcus intermedius B196</name>
    <dbReference type="NCBI Taxonomy" id="862967"/>
    <lineage>
        <taxon>Bacteria</taxon>
        <taxon>Bacillati</taxon>
        <taxon>Bacillota</taxon>
        <taxon>Bacilli</taxon>
        <taxon>Lactobacillales</taxon>
        <taxon>Streptococcaceae</taxon>
        <taxon>Streptococcus</taxon>
        <taxon>Streptococcus anginosus group</taxon>
    </lineage>
</organism>
<accession>T1ZF26</accession>
<name>T1ZF26_STRIT</name>
<dbReference type="InterPro" id="IPR052027">
    <property type="entry name" value="PspC"/>
</dbReference>
<evidence type="ECO:0000259" key="7">
    <source>
        <dbReference type="Pfam" id="PF04024"/>
    </source>
</evidence>
<keyword evidence="3 6" id="KW-0812">Transmembrane</keyword>
<sequence length="85" mass="9711">MVKILCYNTSIKGGTEMTKRLTRDVRNKKIAGVCAGVANYFDIDPTIVRLIWGIAFLVYGIGFIPYLILWFVLPKNDVDDEVIWK</sequence>
<reference evidence="8 9" key="1">
    <citation type="journal article" date="2013" name="BMC Genomics">
        <title>Phylogenetic relationship and virulence inference of Streptococcus Anginosus Group: curated annotation and whole-genome comparative analysis support distinct species designation.</title>
        <authorList>
            <person name="Olson A.B."/>
            <person name="Kent H."/>
            <person name="Sibley C.D."/>
            <person name="Grinwis M.E."/>
            <person name="Mabon P."/>
            <person name="Ouellette C."/>
            <person name="Tyson S."/>
            <person name="Graham M."/>
            <person name="Tyler S.D."/>
            <person name="Van Domselaar G."/>
            <person name="Surette M.G."/>
            <person name="Corbett C.R."/>
        </authorList>
    </citation>
    <scope>NUCLEOTIDE SEQUENCE [LARGE SCALE GENOMIC DNA]</scope>
    <source>
        <strain evidence="8 9">B196</strain>
    </source>
</reference>
<dbReference type="AlphaFoldDB" id="T1ZF26"/>
<dbReference type="eggNOG" id="COG1983">
    <property type="taxonomic scope" value="Bacteria"/>
</dbReference>
<dbReference type="HOGENOM" id="CLU_143433_4_3_9"/>
<dbReference type="KEGG" id="sib:SIR_1167"/>
<keyword evidence="2" id="KW-1003">Cell membrane</keyword>
<evidence type="ECO:0000256" key="3">
    <source>
        <dbReference type="ARBA" id="ARBA00022692"/>
    </source>
</evidence>
<keyword evidence="4 6" id="KW-1133">Transmembrane helix</keyword>
<dbReference type="Pfam" id="PF04024">
    <property type="entry name" value="PspC"/>
    <property type="match status" value="1"/>
</dbReference>
<evidence type="ECO:0000313" key="9">
    <source>
        <dbReference type="Proteomes" id="UP000016233"/>
    </source>
</evidence>
<dbReference type="PANTHER" id="PTHR33885:SF3">
    <property type="entry name" value="PHAGE SHOCK PROTEIN C"/>
    <property type="match status" value="1"/>
</dbReference>
<evidence type="ECO:0000256" key="6">
    <source>
        <dbReference type="SAM" id="Phobius"/>
    </source>
</evidence>
<dbReference type="InterPro" id="IPR007168">
    <property type="entry name" value="Phageshock_PspC_N"/>
</dbReference>
<keyword evidence="5 6" id="KW-0472">Membrane</keyword>
<evidence type="ECO:0000256" key="1">
    <source>
        <dbReference type="ARBA" id="ARBA00004162"/>
    </source>
</evidence>
<keyword evidence="9" id="KW-1185">Reference proteome</keyword>
<evidence type="ECO:0000256" key="4">
    <source>
        <dbReference type="ARBA" id="ARBA00022989"/>
    </source>
</evidence>
<gene>
    <name evidence="8" type="ORF">SIR_1167</name>
</gene>
<dbReference type="EMBL" id="CP003857">
    <property type="protein sequence ID" value="AGU76528.1"/>
    <property type="molecule type" value="Genomic_DNA"/>
</dbReference>
<feature type="transmembrane region" description="Helical" evidence="6">
    <location>
        <begin position="50"/>
        <end position="73"/>
    </location>
</feature>
<dbReference type="Proteomes" id="UP000016233">
    <property type="component" value="Chromosome"/>
</dbReference>
<evidence type="ECO:0000256" key="2">
    <source>
        <dbReference type="ARBA" id="ARBA00022475"/>
    </source>
</evidence>
<evidence type="ECO:0000313" key="8">
    <source>
        <dbReference type="EMBL" id="AGU76528.1"/>
    </source>
</evidence>